<protein>
    <submittedName>
        <fullName evidence="1">Uncharacterized protein</fullName>
    </submittedName>
</protein>
<dbReference type="RefSeq" id="WP_158869481.1">
    <property type="nucleotide sequence ID" value="NZ_CP046401.1"/>
</dbReference>
<dbReference type="AlphaFoldDB" id="A0A6I6JTG4"/>
<reference evidence="1 2" key="1">
    <citation type="submission" date="2019-11" db="EMBL/GenBank/DDBJ databases">
        <authorList>
            <person name="Zheng R.K."/>
            <person name="Sun C.M."/>
        </authorList>
    </citation>
    <scope>NUCLEOTIDE SEQUENCE [LARGE SCALE GENOMIC DNA]</scope>
    <source>
        <strain evidence="1 2">WC007</strain>
    </source>
</reference>
<gene>
    <name evidence="1" type="ORF">GM418_22575</name>
</gene>
<proteinExistence type="predicted"/>
<dbReference type="KEGG" id="mcos:GM418_22575"/>
<dbReference type="Proteomes" id="UP000428260">
    <property type="component" value="Chromosome"/>
</dbReference>
<evidence type="ECO:0000313" key="1">
    <source>
        <dbReference type="EMBL" id="QGY46345.1"/>
    </source>
</evidence>
<organism evidence="1 2">
    <name type="scientific">Maribellus comscasis</name>
    <dbReference type="NCBI Taxonomy" id="2681766"/>
    <lineage>
        <taxon>Bacteria</taxon>
        <taxon>Pseudomonadati</taxon>
        <taxon>Bacteroidota</taxon>
        <taxon>Bacteroidia</taxon>
        <taxon>Marinilabiliales</taxon>
        <taxon>Prolixibacteraceae</taxon>
        <taxon>Maribellus</taxon>
    </lineage>
</organism>
<keyword evidence="2" id="KW-1185">Reference proteome</keyword>
<evidence type="ECO:0000313" key="2">
    <source>
        <dbReference type="Proteomes" id="UP000428260"/>
    </source>
</evidence>
<dbReference type="EMBL" id="CP046401">
    <property type="protein sequence ID" value="QGY46345.1"/>
    <property type="molecule type" value="Genomic_DNA"/>
</dbReference>
<accession>A0A6I6JTG4</accession>
<sequence>MKTKTENISSQEDLVMKTKNNVQKAILKSLAVAISFVLLSITVNAQVFWKTVLQNNSLNQIAMAMIETKTETGKADIKVENLSVTPMFAEFAAKETENSLELEHWMTNENAFDLKLWRVNTEAEAALELEDWMLNDSFTGNSKIVTESSIKDYETEKDFKLKLEPWMLNASNWK</sequence>
<name>A0A6I6JTG4_9BACT</name>